<protein>
    <submittedName>
        <fullName evidence="1">Uncharacterized protein</fullName>
    </submittedName>
</protein>
<dbReference type="EMBL" id="CP001322">
    <property type="protein sequence ID" value="ACL04709.1"/>
    <property type="molecule type" value="Genomic_DNA"/>
</dbReference>
<dbReference type="KEGG" id="dal:Dalk_3019"/>
<dbReference type="AlphaFoldDB" id="B8FL74"/>
<proteinExistence type="predicted"/>
<evidence type="ECO:0000313" key="1">
    <source>
        <dbReference type="EMBL" id="ACL04709.1"/>
    </source>
</evidence>
<organism evidence="1 2">
    <name type="scientific">Desulfatibacillum aliphaticivorans</name>
    <dbReference type="NCBI Taxonomy" id="218208"/>
    <lineage>
        <taxon>Bacteria</taxon>
        <taxon>Pseudomonadati</taxon>
        <taxon>Thermodesulfobacteriota</taxon>
        <taxon>Desulfobacteria</taxon>
        <taxon>Desulfobacterales</taxon>
        <taxon>Desulfatibacillaceae</taxon>
        <taxon>Desulfatibacillum</taxon>
    </lineage>
</organism>
<dbReference type="Proteomes" id="UP000000739">
    <property type="component" value="Chromosome"/>
</dbReference>
<dbReference type="HOGENOM" id="CLU_1666546_0_0_7"/>
<accession>B8FL74</accession>
<keyword evidence="2" id="KW-1185">Reference proteome</keyword>
<name>B8FL74_DESAL</name>
<sequence length="158" mass="18111">MWPTTLICTVVSKEVKDVFINNEITGVNFRKVDIDGIGKHEPWDDYPVVDDSIAMLDLVELTEKEEDPEQYGPLYQMVILFESGYPPGIKIVNRCRKCGYIEIDNEDMEISLSSKTVPEADIFFLKSTRYIVVSDKVKLLMEKSNFSNVSFQKVGWDS</sequence>
<gene>
    <name evidence="1" type="ordered locus">Dalk_3019</name>
</gene>
<evidence type="ECO:0000313" key="2">
    <source>
        <dbReference type="Proteomes" id="UP000000739"/>
    </source>
</evidence>
<reference evidence="1 2" key="1">
    <citation type="journal article" date="2012" name="Environ. Microbiol.">
        <title>The genome sequence of Desulfatibacillum alkenivorans AK-01: a blueprint for anaerobic alkane oxidation.</title>
        <authorList>
            <person name="Callaghan A.V."/>
            <person name="Morris B.E."/>
            <person name="Pereira I.A."/>
            <person name="McInerney M.J."/>
            <person name="Austin R.N."/>
            <person name="Groves J.T."/>
            <person name="Kukor J.J."/>
            <person name="Suflita J.M."/>
            <person name="Young L.Y."/>
            <person name="Zylstra G.J."/>
            <person name="Wawrik B."/>
        </authorList>
    </citation>
    <scope>NUCLEOTIDE SEQUENCE [LARGE SCALE GENOMIC DNA]</scope>
    <source>
        <strain evidence="1 2">AK-01</strain>
    </source>
</reference>